<dbReference type="SUPFAM" id="SSF52172">
    <property type="entry name" value="CheY-like"/>
    <property type="match status" value="1"/>
</dbReference>
<dbReference type="InterPro" id="IPR011006">
    <property type="entry name" value="CheY-like_superfamily"/>
</dbReference>
<keyword evidence="3" id="KW-0812">Transmembrane</keyword>
<keyword evidence="7" id="KW-1185">Reference proteome</keyword>
<evidence type="ECO:0000256" key="2">
    <source>
        <dbReference type="SAM" id="MobiDB-lite"/>
    </source>
</evidence>
<reference evidence="5" key="1">
    <citation type="submission" date="2021-01" db="EMBL/GenBank/DDBJ databases">
        <authorList>
            <person name="Corre E."/>
            <person name="Pelletier E."/>
            <person name="Niang G."/>
            <person name="Scheremetjew M."/>
            <person name="Finn R."/>
            <person name="Kale V."/>
            <person name="Holt S."/>
            <person name="Cochrane G."/>
            <person name="Meng A."/>
            <person name="Brown T."/>
            <person name="Cohen L."/>
        </authorList>
    </citation>
    <scope>NUCLEOTIDE SEQUENCE</scope>
    <source>
        <strain evidence="5">CCMP1756</strain>
    </source>
</reference>
<keyword evidence="1" id="KW-0597">Phosphoprotein</keyword>
<protein>
    <recommendedName>
        <fullName evidence="4">Response regulatory domain-containing protein</fullName>
    </recommendedName>
</protein>
<feature type="compositionally biased region" description="Polar residues" evidence="2">
    <location>
        <begin position="1"/>
        <end position="24"/>
    </location>
</feature>
<proteinExistence type="predicted"/>
<dbReference type="InterPro" id="IPR001789">
    <property type="entry name" value="Sig_transdc_resp-reg_receiver"/>
</dbReference>
<reference evidence="6" key="2">
    <citation type="submission" date="2021-11" db="EMBL/GenBank/DDBJ databases">
        <authorList>
            <consortium name="Genoscope - CEA"/>
            <person name="William W."/>
        </authorList>
    </citation>
    <scope>NUCLEOTIDE SEQUENCE</scope>
</reference>
<dbReference type="Gene3D" id="3.40.50.2300">
    <property type="match status" value="1"/>
</dbReference>
<dbReference type="AlphaFoldDB" id="A0A7S3ZPP0"/>
<feature type="transmembrane region" description="Helical" evidence="3">
    <location>
        <begin position="63"/>
        <end position="87"/>
    </location>
</feature>
<name>A0A7S3ZPP0_9STRA</name>
<sequence>MENRNAHSLQRQNELEQQLMSRSAPNDAVLPEPRPPPQKPRTDLDALFALTKRFCCVQIGNCFILLIAVPASIYCMILSMGILIGFLGSIKFVEVRCAAKSEREKRDVFGRHWLLLMHLWLPYAAMTRAHEAWRFSAPVWAYGLGSTVWVIFGLYQRQLGLRPEIRLWTGAVVSVSFLAHVPYTDMGQPIEGLLVAGGIAFGELLGLTLEAQRAQVQVEVEREAQRVLNHTAKRLMCNTAQAAQLVLSQLDDLASDDPVVRHTARSESEEVLRSCWAATVMGYNACRANLLQRRLHHSIREPFGVDELLTAVCWPPAKFIVQKPRTFCRPAGDRVLVETVLFNATQNARLHGGDAPVQVSAAFSCHEDDCDLRLEVINVAGRNHAQLRALRVQDLLAADVDFASLGMGTAESTFLGLRDITLAAKAMEPPASVELRVEEDCVRFVMVCTLKVASDEEPVQRGVKRSRDLPDGLCYVVLDDDKITRLLARKQIAKFGPHPRSIVLGESRQEALSVPERVRTLAHELGEENVVVILDQNLNYPDGDVLGTDLASTLRRNAYGGTIVIQSANAEPSDCITYADAGADGTLAKGVLAATSAAELALIFWGRLAKGRKRSRT</sequence>
<evidence type="ECO:0000259" key="4">
    <source>
        <dbReference type="PROSITE" id="PS50110"/>
    </source>
</evidence>
<evidence type="ECO:0000313" key="6">
    <source>
        <dbReference type="EMBL" id="CAH0379077.1"/>
    </source>
</evidence>
<feature type="modified residue" description="4-aspartylphosphate" evidence="1">
    <location>
        <position position="535"/>
    </location>
</feature>
<dbReference type="GO" id="GO:0000160">
    <property type="term" value="P:phosphorelay signal transduction system"/>
    <property type="evidence" value="ECO:0007669"/>
    <property type="project" value="InterPro"/>
</dbReference>
<gene>
    <name evidence="5" type="ORF">PCAL00307_LOCUS5250</name>
    <name evidence="6" type="ORF">PECAL_6P06780</name>
</gene>
<feature type="transmembrane region" description="Helical" evidence="3">
    <location>
        <begin position="137"/>
        <end position="155"/>
    </location>
</feature>
<evidence type="ECO:0000313" key="5">
    <source>
        <dbReference type="EMBL" id="CAE0689815.1"/>
    </source>
</evidence>
<dbReference type="Proteomes" id="UP000789595">
    <property type="component" value="Unassembled WGS sequence"/>
</dbReference>
<dbReference type="EMBL" id="CAKKNE010000006">
    <property type="protein sequence ID" value="CAH0379077.1"/>
    <property type="molecule type" value="Genomic_DNA"/>
</dbReference>
<evidence type="ECO:0000313" key="7">
    <source>
        <dbReference type="Proteomes" id="UP000789595"/>
    </source>
</evidence>
<accession>A0A7S3ZPP0</accession>
<feature type="transmembrane region" description="Helical" evidence="3">
    <location>
        <begin position="167"/>
        <end position="183"/>
    </location>
</feature>
<evidence type="ECO:0000256" key="3">
    <source>
        <dbReference type="SAM" id="Phobius"/>
    </source>
</evidence>
<evidence type="ECO:0000256" key="1">
    <source>
        <dbReference type="PROSITE-ProRule" id="PRU00169"/>
    </source>
</evidence>
<keyword evidence="3" id="KW-0472">Membrane</keyword>
<keyword evidence="3" id="KW-1133">Transmembrane helix</keyword>
<organism evidence="5">
    <name type="scientific">Pelagomonas calceolata</name>
    <dbReference type="NCBI Taxonomy" id="35677"/>
    <lineage>
        <taxon>Eukaryota</taxon>
        <taxon>Sar</taxon>
        <taxon>Stramenopiles</taxon>
        <taxon>Ochrophyta</taxon>
        <taxon>Pelagophyceae</taxon>
        <taxon>Pelagomonadales</taxon>
        <taxon>Pelagomonadaceae</taxon>
        <taxon>Pelagomonas</taxon>
    </lineage>
</organism>
<feature type="region of interest" description="Disordered" evidence="2">
    <location>
        <begin position="1"/>
        <end position="41"/>
    </location>
</feature>
<dbReference type="PROSITE" id="PS50110">
    <property type="entry name" value="RESPONSE_REGULATORY"/>
    <property type="match status" value="1"/>
</dbReference>
<dbReference type="EMBL" id="HBIW01006321">
    <property type="protein sequence ID" value="CAE0689815.1"/>
    <property type="molecule type" value="Transcribed_RNA"/>
</dbReference>
<feature type="domain" description="Response regulatory" evidence="4">
    <location>
        <begin position="474"/>
        <end position="604"/>
    </location>
</feature>